<feature type="chain" id="PRO_5046664381" evidence="1">
    <location>
        <begin position="38"/>
        <end position="158"/>
    </location>
</feature>
<keyword evidence="1" id="KW-0732">Signal</keyword>
<protein>
    <submittedName>
        <fullName evidence="2">DUF2690 domain-containing protein</fullName>
    </submittedName>
</protein>
<proteinExistence type="predicted"/>
<comment type="caution">
    <text evidence="2">The sequence shown here is derived from an EMBL/GenBank/DDBJ whole genome shotgun (WGS) entry which is preliminary data.</text>
</comment>
<dbReference type="InterPro" id="IPR021224">
    <property type="entry name" value="DUF2690"/>
</dbReference>
<name>A0ABT4TTL4_9ACTN</name>
<sequence length="158" mass="16449">MTSRFVRSIMSKKRFAIAAISSLTFALTLLSPTTAQAAAYDGQNPSTSGCAADAITAKGRDIKDGDVVIAGLDLRYSPSCRTAWARVRITPGSSVDGSAKVVRNSDGRSYSCSNVWYSETLGVYTCYTAMVNDAGVTSYASGSAYLDGSSGSASTGSY</sequence>
<evidence type="ECO:0000313" key="3">
    <source>
        <dbReference type="Proteomes" id="UP001165685"/>
    </source>
</evidence>
<keyword evidence="3" id="KW-1185">Reference proteome</keyword>
<feature type="signal peptide" evidence="1">
    <location>
        <begin position="1"/>
        <end position="37"/>
    </location>
</feature>
<dbReference type="RefSeq" id="WP_270680649.1">
    <property type="nucleotide sequence ID" value="NZ_JAQFWP010000069.1"/>
</dbReference>
<dbReference type="Proteomes" id="UP001165685">
    <property type="component" value="Unassembled WGS sequence"/>
</dbReference>
<dbReference type="EMBL" id="JAQFWP010000069">
    <property type="protein sequence ID" value="MDA2808036.1"/>
    <property type="molecule type" value="Genomic_DNA"/>
</dbReference>
<accession>A0ABT4TTL4</accession>
<dbReference type="Pfam" id="PF10901">
    <property type="entry name" value="DUF2690"/>
    <property type="match status" value="1"/>
</dbReference>
<organism evidence="2 3">
    <name type="scientific">Nocardiopsis suaedae</name>
    <dbReference type="NCBI Taxonomy" id="3018444"/>
    <lineage>
        <taxon>Bacteria</taxon>
        <taxon>Bacillati</taxon>
        <taxon>Actinomycetota</taxon>
        <taxon>Actinomycetes</taxon>
        <taxon>Streptosporangiales</taxon>
        <taxon>Nocardiopsidaceae</taxon>
        <taxon>Nocardiopsis</taxon>
    </lineage>
</organism>
<gene>
    <name evidence="2" type="ORF">O4U47_26225</name>
</gene>
<reference evidence="2" key="1">
    <citation type="submission" date="2023-01" db="EMBL/GenBank/DDBJ databases">
        <title>Draft genome sequence of Nocardiopsis sp. LSu2-4 isolated from halophytes.</title>
        <authorList>
            <person name="Duangmal K."/>
            <person name="Chantavorakit T."/>
        </authorList>
    </citation>
    <scope>NUCLEOTIDE SEQUENCE</scope>
    <source>
        <strain evidence="2">LSu2-4</strain>
    </source>
</reference>
<evidence type="ECO:0000313" key="2">
    <source>
        <dbReference type="EMBL" id="MDA2808036.1"/>
    </source>
</evidence>
<evidence type="ECO:0000256" key="1">
    <source>
        <dbReference type="SAM" id="SignalP"/>
    </source>
</evidence>